<dbReference type="PROSITE" id="PS51724">
    <property type="entry name" value="SPOR"/>
    <property type="match status" value="1"/>
</dbReference>
<organism evidence="3 4">
    <name type="scientific">Phenylobacterium ferrooxidans</name>
    <dbReference type="NCBI Taxonomy" id="2982689"/>
    <lineage>
        <taxon>Bacteria</taxon>
        <taxon>Pseudomonadati</taxon>
        <taxon>Pseudomonadota</taxon>
        <taxon>Alphaproteobacteria</taxon>
        <taxon>Caulobacterales</taxon>
        <taxon>Caulobacteraceae</taxon>
        <taxon>Phenylobacterium</taxon>
    </lineage>
</organism>
<proteinExistence type="predicted"/>
<feature type="region of interest" description="Disordered" evidence="1">
    <location>
        <begin position="1"/>
        <end position="53"/>
    </location>
</feature>
<dbReference type="InterPro" id="IPR036680">
    <property type="entry name" value="SPOR-like_sf"/>
</dbReference>
<comment type="caution">
    <text evidence="3">The sequence shown here is derived from an EMBL/GenBank/DDBJ whole genome shotgun (WGS) entry which is preliminary data.</text>
</comment>
<dbReference type="Pfam" id="PF05036">
    <property type="entry name" value="SPOR"/>
    <property type="match status" value="1"/>
</dbReference>
<evidence type="ECO:0000259" key="2">
    <source>
        <dbReference type="PROSITE" id="PS51724"/>
    </source>
</evidence>
<feature type="domain" description="SPOR" evidence="2">
    <location>
        <begin position="104"/>
        <end position="186"/>
    </location>
</feature>
<keyword evidence="4" id="KW-1185">Reference proteome</keyword>
<dbReference type="Gene3D" id="3.30.70.1070">
    <property type="entry name" value="Sporulation related repeat"/>
    <property type="match status" value="1"/>
</dbReference>
<accession>A0ABW6CTN1</accession>
<gene>
    <name evidence="3" type="ORF">OCL97_20155</name>
</gene>
<evidence type="ECO:0000313" key="4">
    <source>
        <dbReference type="Proteomes" id="UP001598130"/>
    </source>
</evidence>
<dbReference type="EMBL" id="JAOTJD010000051">
    <property type="protein sequence ID" value="MFD3266264.1"/>
    <property type="molecule type" value="Genomic_DNA"/>
</dbReference>
<sequence>DPLPIPIKGPAPAEAQPVDPAAGLQIYQSTEGGDAPTAPNFTPPPEQPVARQPAPAVVVTPAAKPAPIPPQVVAKPQQTGPVAALPITPDPKPVPALKPSVPAPAVGGAASVQIGAFSSSALADKGWSDAARIAPGATAGKGKRVEAIQKDGATLYRTAVTGFASRADATAFCDQLKAAGKSCFVK</sequence>
<evidence type="ECO:0000313" key="3">
    <source>
        <dbReference type="EMBL" id="MFD3266264.1"/>
    </source>
</evidence>
<dbReference type="RefSeq" id="WP_377371531.1">
    <property type="nucleotide sequence ID" value="NZ_JAOTJD010000051.1"/>
</dbReference>
<dbReference type="SUPFAM" id="SSF110997">
    <property type="entry name" value="Sporulation related repeat"/>
    <property type="match status" value="1"/>
</dbReference>
<feature type="non-terminal residue" evidence="3">
    <location>
        <position position="1"/>
    </location>
</feature>
<dbReference type="Proteomes" id="UP001598130">
    <property type="component" value="Unassembled WGS sequence"/>
</dbReference>
<dbReference type="InterPro" id="IPR007730">
    <property type="entry name" value="SPOR-like_dom"/>
</dbReference>
<protein>
    <submittedName>
        <fullName evidence="3">SPOR domain-containing protein</fullName>
    </submittedName>
</protein>
<reference evidence="3 4" key="1">
    <citation type="submission" date="2022-09" db="EMBL/GenBank/DDBJ databases">
        <title>New species of Phenylobacterium.</title>
        <authorList>
            <person name="Mieszkin S."/>
        </authorList>
    </citation>
    <scope>NUCLEOTIDE SEQUENCE [LARGE SCALE GENOMIC DNA]</scope>
    <source>
        <strain evidence="3 4">HK31-G</strain>
    </source>
</reference>
<name>A0ABW6CTN1_9CAUL</name>
<evidence type="ECO:0000256" key="1">
    <source>
        <dbReference type="SAM" id="MobiDB-lite"/>
    </source>
</evidence>